<dbReference type="OrthoDB" id="9771846at2"/>
<dbReference type="InterPro" id="IPR029044">
    <property type="entry name" value="Nucleotide-diphossugar_trans"/>
</dbReference>
<dbReference type="EMBL" id="LBHC01000002">
    <property type="protein sequence ID" value="KLE31434.1"/>
    <property type="molecule type" value="Genomic_DNA"/>
</dbReference>
<dbReference type="Proteomes" id="UP000053070">
    <property type="component" value="Unassembled WGS sequence"/>
</dbReference>
<reference evidence="2 3" key="1">
    <citation type="submission" date="2015-04" db="EMBL/GenBank/DDBJ databases">
        <title>The draft genome sequence of Erythrobacr gangjinensis K7-2.</title>
        <authorList>
            <person name="Zhuang L."/>
            <person name="Liu Y."/>
            <person name="Shao Z."/>
        </authorList>
    </citation>
    <scope>NUCLEOTIDE SEQUENCE [LARGE SCALE GENOMIC DNA]</scope>
    <source>
        <strain evidence="2 3">K7-2</strain>
    </source>
</reference>
<dbReference type="PANTHER" id="PTHR43179:SF7">
    <property type="entry name" value="RHAMNOSYLTRANSFERASE WBBL"/>
    <property type="match status" value="1"/>
</dbReference>
<dbReference type="Gene3D" id="3.90.550.10">
    <property type="entry name" value="Spore Coat Polysaccharide Biosynthesis Protein SpsA, Chain A"/>
    <property type="match status" value="1"/>
</dbReference>
<keyword evidence="3" id="KW-1185">Reference proteome</keyword>
<protein>
    <recommendedName>
        <fullName evidence="1">Glycosyltransferase 2-like domain-containing protein</fullName>
    </recommendedName>
</protein>
<dbReference type="InterPro" id="IPR001173">
    <property type="entry name" value="Glyco_trans_2-like"/>
</dbReference>
<evidence type="ECO:0000313" key="3">
    <source>
        <dbReference type="Proteomes" id="UP000053070"/>
    </source>
</evidence>
<evidence type="ECO:0000259" key="1">
    <source>
        <dbReference type="Pfam" id="PF00535"/>
    </source>
</evidence>
<dbReference type="SUPFAM" id="SSF53448">
    <property type="entry name" value="Nucleotide-diphospho-sugar transferases"/>
    <property type="match status" value="1"/>
</dbReference>
<dbReference type="RefSeq" id="WP_047006786.1">
    <property type="nucleotide sequence ID" value="NZ_CP018097.1"/>
</dbReference>
<sequence>MKHSPDISILVVGHNSRAFLPPLFASLAEATNDIDCEVLFINNGTDDSESLVAELMPDARVLPSQGNIGFAAANNYLARHAGGHWLLLLNPDAILLSDAISPLLRATEHYPHVDVFGGVTVDADGNIDSRSVLHFPTLWRTFRQAIGFHRKLDQSATSGGIEVDAVSGAFMLVRRRRWEHLGGMDDSFFLYAEELDFCRRHSDAGGSTMLVPAARILHDIGSGDPLAPQRIGFLLKGVAHYYRKHHGPLISRLLLAVHGLGNTLRLAKGCMLSIARLQPHPLMRAFWRPVLMPWRWWGGYR</sequence>
<dbReference type="KEGG" id="egn:BMF35_a0509"/>
<dbReference type="Pfam" id="PF00535">
    <property type="entry name" value="Glycos_transf_2"/>
    <property type="match status" value="1"/>
</dbReference>
<dbReference type="PATRIC" id="fig|502682.8.peg.1536"/>
<dbReference type="STRING" id="502682.BMF35_a0509"/>
<dbReference type="AlphaFoldDB" id="A0A0G9MLD8"/>
<dbReference type="CDD" id="cd04186">
    <property type="entry name" value="GT_2_like_c"/>
    <property type="match status" value="1"/>
</dbReference>
<accession>A0A0G9MLD8</accession>
<organism evidence="2 3">
    <name type="scientific">Aurantiacibacter gangjinensis</name>
    <dbReference type="NCBI Taxonomy" id="502682"/>
    <lineage>
        <taxon>Bacteria</taxon>
        <taxon>Pseudomonadati</taxon>
        <taxon>Pseudomonadota</taxon>
        <taxon>Alphaproteobacteria</taxon>
        <taxon>Sphingomonadales</taxon>
        <taxon>Erythrobacteraceae</taxon>
        <taxon>Aurantiacibacter</taxon>
    </lineage>
</organism>
<comment type="caution">
    <text evidence="2">The sequence shown here is derived from an EMBL/GenBank/DDBJ whole genome shotgun (WGS) entry which is preliminary data.</text>
</comment>
<gene>
    <name evidence="2" type="ORF">AAW01_07525</name>
</gene>
<dbReference type="PANTHER" id="PTHR43179">
    <property type="entry name" value="RHAMNOSYLTRANSFERASE WBBL"/>
    <property type="match status" value="1"/>
</dbReference>
<name>A0A0G9MLD8_9SPHN</name>
<feature type="domain" description="Glycosyltransferase 2-like" evidence="1">
    <location>
        <begin position="8"/>
        <end position="158"/>
    </location>
</feature>
<evidence type="ECO:0000313" key="2">
    <source>
        <dbReference type="EMBL" id="KLE31434.1"/>
    </source>
</evidence>
<proteinExistence type="predicted"/>